<evidence type="ECO:0000313" key="4">
    <source>
        <dbReference type="Proteomes" id="UP000094236"/>
    </source>
</evidence>
<dbReference type="GO" id="GO:0006623">
    <property type="term" value="P:protein targeting to vacuole"/>
    <property type="evidence" value="ECO:0007669"/>
    <property type="project" value="TreeGrafter"/>
</dbReference>
<accession>A0A1E4U3M5</accession>
<dbReference type="STRING" id="669874.A0A1E4U3M5"/>
<sequence length="270" mass="30987">MPAHNSRKEEGGVAGAKRQEYSGKDTSSSHNKDISKLKQQKHDNSVISKVKRITSCSSIQSLSNNNINRDFFSDQIRPAPETTSFLKPGSNFIGCQQSGRSTYEVSVELKEVDLSKSELSGFLTIEGLTEDHPEITTFFKAEIVGPHYSFFTNHDSWGATHKIDLQHWSRFPSWRNLEINFENDLQNVDFYNDNFNQEYVYMRWKEMFLVPDAKVTDIRGASFAGFYYICFNQLTGSISGLYFHNASERFQQLELCHVPDSGCFESFEYQ</sequence>
<feature type="compositionally biased region" description="Basic and acidic residues" evidence="2">
    <location>
        <begin position="30"/>
        <end position="43"/>
    </location>
</feature>
<dbReference type="GO" id="GO:0045721">
    <property type="term" value="P:negative regulation of gluconeogenesis"/>
    <property type="evidence" value="ECO:0007669"/>
    <property type="project" value="TreeGrafter"/>
</dbReference>
<dbReference type="GO" id="GO:0034657">
    <property type="term" value="C:GID complex"/>
    <property type="evidence" value="ECO:0007669"/>
    <property type="project" value="TreeGrafter"/>
</dbReference>
<proteinExistence type="inferred from homology"/>
<feature type="compositionally biased region" description="Basic and acidic residues" evidence="2">
    <location>
        <begin position="1"/>
        <end position="23"/>
    </location>
</feature>
<organism evidence="3 4">
    <name type="scientific">Pachysolen tannophilus NRRL Y-2460</name>
    <dbReference type="NCBI Taxonomy" id="669874"/>
    <lineage>
        <taxon>Eukaryota</taxon>
        <taxon>Fungi</taxon>
        <taxon>Dikarya</taxon>
        <taxon>Ascomycota</taxon>
        <taxon>Saccharomycotina</taxon>
        <taxon>Pichiomycetes</taxon>
        <taxon>Pachysolenaceae</taxon>
        <taxon>Pachysolen</taxon>
    </lineage>
</organism>
<comment type="similarity">
    <text evidence="1">Belongs to the GID4/VID24 family.</text>
</comment>
<dbReference type="PANTHER" id="PTHR14534:SF3">
    <property type="entry name" value="GID COMPLEX SUBUNIT 4 HOMOLOG"/>
    <property type="match status" value="1"/>
</dbReference>
<evidence type="ECO:0000256" key="2">
    <source>
        <dbReference type="SAM" id="MobiDB-lite"/>
    </source>
</evidence>
<protein>
    <recommendedName>
        <fullName evidence="5">Glucose-induced degradation protein 4 homolog</fullName>
    </recommendedName>
</protein>
<dbReference type="GO" id="GO:0005773">
    <property type="term" value="C:vacuole"/>
    <property type="evidence" value="ECO:0007669"/>
    <property type="project" value="GOC"/>
</dbReference>
<evidence type="ECO:0000256" key="1">
    <source>
        <dbReference type="ARBA" id="ARBA00061469"/>
    </source>
</evidence>
<gene>
    <name evidence="3" type="ORF">PACTADRAFT_48316</name>
</gene>
<evidence type="ECO:0008006" key="5">
    <source>
        <dbReference type="Google" id="ProtNLM"/>
    </source>
</evidence>
<dbReference type="GO" id="GO:0043161">
    <property type="term" value="P:proteasome-mediated ubiquitin-dependent protein catabolic process"/>
    <property type="evidence" value="ECO:0007669"/>
    <property type="project" value="TreeGrafter"/>
</dbReference>
<dbReference type="Proteomes" id="UP000094236">
    <property type="component" value="Unassembled WGS sequence"/>
</dbReference>
<reference evidence="4" key="1">
    <citation type="submission" date="2016-05" db="EMBL/GenBank/DDBJ databases">
        <title>Comparative genomics of biotechnologically important yeasts.</title>
        <authorList>
            <consortium name="DOE Joint Genome Institute"/>
            <person name="Riley R."/>
            <person name="Haridas S."/>
            <person name="Wolfe K.H."/>
            <person name="Lopes M.R."/>
            <person name="Hittinger C.T."/>
            <person name="Goker M."/>
            <person name="Salamov A."/>
            <person name="Wisecaver J."/>
            <person name="Long T.M."/>
            <person name="Aerts A.L."/>
            <person name="Barry K."/>
            <person name="Choi C."/>
            <person name="Clum A."/>
            <person name="Coughlan A.Y."/>
            <person name="Deshpande S."/>
            <person name="Douglass A.P."/>
            <person name="Hanson S.J."/>
            <person name="Klenk H.-P."/>
            <person name="Labutti K."/>
            <person name="Lapidus A."/>
            <person name="Lindquist E."/>
            <person name="Lipzen A."/>
            <person name="Meier-Kolthoff J.P."/>
            <person name="Ohm R.A."/>
            <person name="Otillar R.P."/>
            <person name="Pangilinan J."/>
            <person name="Peng Y."/>
            <person name="Rokas A."/>
            <person name="Rosa C.A."/>
            <person name="Scheuner C."/>
            <person name="Sibirny A.A."/>
            <person name="Slot J.C."/>
            <person name="Stielow J.B."/>
            <person name="Sun H."/>
            <person name="Kurtzman C.P."/>
            <person name="Blackwell M."/>
            <person name="Grigoriev I.V."/>
            <person name="Jeffries T.W."/>
        </authorList>
    </citation>
    <scope>NUCLEOTIDE SEQUENCE [LARGE SCALE GENOMIC DNA]</scope>
    <source>
        <strain evidence="4">NRRL Y-2460</strain>
    </source>
</reference>
<keyword evidence="4" id="KW-1185">Reference proteome</keyword>
<dbReference type="OrthoDB" id="62at2759"/>
<feature type="region of interest" description="Disordered" evidence="2">
    <location>
        <begin position="1"/>
        <end position="43"/>
    </location>
</feature>
<dbReference type="EMBL" id="KV454011">
    <property type="protein sequence ID" value="ODV98592.1"/>
    <property type="molecule type" value="Genomic_DNA"/>
</dbReference>
<dbReference type="GO" id="GO:0007039">
    <property type="term" value="P:protein catabolic process in the vacuole"/>
    <property type="evidence" value="ECO:0007669"/>
    <property type="project" value="TreeGrafter"/>
</dbReference>
<dbReference type="Pfam" id="PF09783">
    <property type="entry name" value="Vac_ImportDeg"/>
    <property type="match status" value="1"/>
</dbReference>
<dbReference type="AlphaFoldDB" id="A0A1E4U3M5"/>
<evidence type="ECO:0000313" key="3">
    <source>
        <dbReference type="EMBL" id="ODV98592.1"/>
    </source>
</evidence>
<dbReference type="PANTHER" id="PTHR14534">
    <property type="entry name" value="VACUOLAR IMPORT AND DEGRADATION PROTEIN 24"/>
    <property type="match status" value="1"/>
</dbReference>
<dbReference type="InterPro" id="IPR018618">
    <property type="entry name" value="GID4/10-like"/>
</dbReference>
<name>A0A1E4U3M5_PACTA</name>